<dbReference type="SUPFAM" id="SSF46934">
    <property type="entry name" value="UBA-like"/>
    <property type="match status" value="1"/>
</dbReference>
<dbReference type="InterPro" id="IPR014039">
    <property type="entry name" value="Transl_elong_EFTs/EF1B_dimer"/>
</dbReference>
<dbReference type="SUPFAM" id="SSF54713">
    <property type="entry name" value="Elongation factor Ts (EF-Ts), dimerisation domain"/>
    <property type="match status" value="1"/>
</dbReference>
<dbReference type="Pfam" id="PF00889">
    <property type="entry name" value="EF_TS"/>
    <property type="match status" value="1"/>
</dbReference>
<dbReference type="HAMAP" id="MF_00050">
    <property type="entry name" value="EF_Ts"/>
    <property type="match status" value="1"/>
</dbReference>
<dbReference type="InterPro" id="IPR009060">
    <property type="entry name" value="UBA-like_sf"/>
</dbReference>
<dbReference type="Gene3D" id="1.10.286.20">
    <property type="match status" value="1"/>
</dbReference>
<evidence type="ECO:0000256" key="3">
    <source>
        <dbReference type="ARBA" id="ARBA00022768"/>
    </source>
</evidence>
<evidence type="ECO:0000313" key="7">
    <source>
        <dbReference type="EMBL" id="OHA49001.1"/>
    </source>
</evidence>
<dbReference type="STRING" id="1802363.A2682_00620"/>
<dbReference type="AlphaFoldDB" id="A0A1G2PMZ8"/>
<reference evidence="7 8" key="1">
    <citation type="journal article" date="2016" name="Nat. Commun.">
        <title>Thousands of microbial genomes shed light on interconnected biogeochemical processes in an aquifer system.</title>
        <authorList>
            <person name="Anantharaman K."/>
            <person name="Brown C.T."/>
            <person name="Hug L.A."/>
            <person name="Sharon I."/>
            <person name="Castelle C.J."/>
            <person name="Probst A.J."/>
            <person name="Thomas B.C."/>
            <person name="Singh A."/>
            <person name="Wilkins M.J."/>
            <person name="Karaoz U."/>
            <person name="Brodie E.L."/>
            <person name="Williams K.H."/>
            <person name="Hubbard S.S."/>
            <person name="Banfield J.F."/>
        </authorList>
    </citation>
    <scope>NUCLEOTIDE SEQUENCE [LARGE SCALE GENOMIC DNA]</scope>
    <source>
        <strain evidence="8">RIFCSPHIGHO2_01_FULL_58_15</strain>
    </source>
</reference>
<protein>
    <recommendedName>
        <fullName evidence="2 5">Elongation factor Ts</fullName>
        <shortName evidence="5">EF-Ts</shortName>
    </recommendedName>
</protein>
<feature type="domain" description="Translation elongation factor EFTs/EF1B dimerisation" evidence="6">
    <location>
        <begin position="55"/>
        <end position="195"/>
    </location>
</feature>
<dbReference type="FunFam" id="1.10.8.10:FF:000001">
    <property type="entry name" value="Elongation factor Ts"/>
    <property type="match status" value="1"/>
</dbReference>
<dbReference type="GO" id="GO:0003746">
    <property type="term" value="F:translation elongation factor activity"/>
    <property type="evidence" value="ECO:0007669"/>
    <property type="project" value="UniProtKB-UniRule"/>
</dbReference>
<name>A0A1G2PMZ8_TERXR</name>
<gene>
    <name evidence="5 7" type="primary">tsf</name>
    <name evidence="7" type="ORF">A2682_00620</name>
</gene>
<dbReference type="PANTHER" id="PTHR11741:SF0">
    <property type="entry name" value="ELONGATION FACTOR TS, MITOCHONDRIAL"/>
    <property type="match status" value="1"/>
</dbReference>
<evidence type="ECO:0000256" key="4">
    <source>
        <dbReference type="ARBA" id="ARBA00022917"/>
    </source>
</evidence>
<dbReference type="Gene3D" id="3.30.479.20">
    <property type="entry name" value="Elongation factor Ts, dimerisation domain"/>
    <property type="match status" value="1"/>
</dbReference>
<dbReference type="EMBL" id="MHST01000014">
    <property type="protein sequence ID" value="OHA49001.1"/>
    <property type="molecule type" value="Genomic_DNA"/>
</dbReference>
<dbReference type="Proteomes" id="UP000178690">
    <property type="component" value="Unassembled WGS sequence"/>
</dbReference>
<sequence>MAVPIELIKELRARTQASFADCRQALEETKGDLEEAVKRLRVRGAVIAEKRSGRDTDAGIVEAYIHSNSRVGVLVDLHAETDFVARSGEFKALAHDLALHIAAANPRYVSPDDIPEEARVEERRLITQQFQDSGKPPQVLEKIIEGKITAMAKEICLLAQPFVKDSDKTVQDVLDEAVAKFGEKVIVKRFVRYQI</sequence>
<proteinExistence type="inferred from homology"/>
<organism evidence="7 8">
    <name type="scientific">Terrybacteria sp. (strain RIFCSPHIGHO2_01_FULL_58_15)</name>
    <dbReference type="NCBI Taxonomy" id="1802363"/>
    <lineage>
        <taxon>Bacteria</taxon>
        <taxon>Candidatus Terryibacteriota</taxon>
    </lineage>
</organism>
<dbReference type="CDD" id="cd14275">
    <property type="entry name" value="UBA_EF-Ts"/>
    <property type="match status" value="1"/>
</dbReference>
<evidence type="ECO:0000256" key="5">
    <source>
        <dbReference type="HAMAP-Rule" id="MF_00050"/>
    </source>
</evidence>
<dbReference type="Gene3D" id="1.10.8.10">
    <property type="entry name" value="DNA helicase RuvA subunit, C-terminal domain"/>
    <property type="match status" value="1"/>
</dbReference>
<comment type="similarity">
    <text evidence="1 5">Belongs to the EF-Ts family.</text>
</comment>
<keyword evidence="4 5" id="KW-0648">Protein biosynthesis</keyword>
<dbReference type="GO" id="GO:0005737">
    <property type="term" value="C:cytoplasm"/>
    <property type="evidence" value="ECO:0007669"/>
    <property type="project" value="UniProtKB-SubCell"/>
</dbReference>
<keyword evidence="5" id="KW-0963">Cytoplasm</keyword>
<evidence type="ECO:0000256" key="2">
    <source>
        <dbReference type="ARBA" id="ARBA00016956"/>
    </source>
</evidence>
<dbReference type="InterPro" id="IPR036402">
    <property type="entry name" value="EF-Ts_dimer_sf"/>
</dbReference>
<accession>A0A1G2PMZ8</accession>
<dbReference type="PANTHER" id="PTHR11741">
    <property type="entry name" value="ELONGATION FACTOR TS"/>
    <property type="match status" value="1"/>
</dbReference>
<comment type="subcellular location">
    <subcellularLocation>
        <location evidence="5">Cytoplasm</location>
    </subcellularLocation>
</comment>
<feature type="region of interest" description="Involved in Mg(2+) ion dislocation from EF-Tu" evidence="5">
    <location>
        <begin position="81"/>
        <end position="84"/>
    </location>
</feature>
<evidence type="ECO:0000256" key="1">
    <source>
        <dbReference type="ARBA" id="ARBA00005532"/>
    </source>
</evidence>
<keyword evidence="3 5" id="KW-0251">Elongation factor</keyword>
<comment type="caution">
    <text evidence="7">The sequence shown here is derived from an EMBL/GenBank/DDBJ whole genome shotgun (WGS) entry which is preliminary data.</text>
</comment>
<evidence type="ECO:0000259" key="6">
    <source>
        <dbReference type="Pfam" id="PF00889"/>
    </source>
</evidence>
<dbReference type="InterPro" id="IPR001816">
    <property type="entry name" value="Transl_elong_EFTs/EF1B"/>
</dbReference>
<comment type="function">
    <text evidence="5">Associates with the EF-Tu.GDP complex and induces the exchange of GDP to GTP. It remains bound to the aminoacyl-tRNA.EF-Tu.GTP complex up to the GTP hydrolysis stage on the ribosome.</text>
</comment>
<evidence type="ECO:0000313" key="8">
    <source>
        <dbReference type="Proteomes" id="UP000178690"/>
    </source>
</evidence>